<dbReference type="Pfam" id="PF11736">
    <property type="entry name" value="DUF3299"/>
    <property type="match status" value="1"/>
</dbReference>
<dbReference type="Proteomes" id="UP000050786">
    <property type="component" value="Unassembled WGS sequence"/>
</dbReference>
<evidence type="ECO:0000313" key="2">
    <source>
        <dbReference type="Proteomes" id="UP000050786"/>
    </source>
</evidence>
<proteinExistence type="predicted"/>
<name>A0A0P1E9N7_9RHOB</name>
<evidence type="ECO:0008006" key="3">
    <source>
        <dbReference type="Google" id="ProtNLM"/>
    </source>
</evidence>
<keyword evidence="2" id="KW-1185">Reference proteome</keyword>
<dbReference type="EMBL" id="CYPS01000067">
    <property type="protein sequence ID" value="CUH45398.1"/>
    <property type="molecule type" value="Genomic_DNA"/>
</dbReference>
<organism evidence="1 2">
    <name type="scientific">Ruegeria atlantica</name>
    <dbReference type="NCBI Taxonomy" id="81569"/>
    <lineage>
        <taxon>Bacteria</taxon>
        <taxon>Pseudomonadati</taxon>
        <taxon>Pseudomonadota</taxon>
        <taxon>Alphaproteobacteria</taxon>
        <taxon>Rhodobacterales</taxon>
        <taxon>Roseobacteraceae</taxon>
        <taxon>Ruegeria</taxon>
    </lineage>
</organism>
<dbReference type="InterPro" id="IPR021727">
    <property type="entry name" value="DUF3299"/>
</dbReference>
<dbReference type="AlphaFoldDB" id="A0A0P1E9N7"/>
<evidence type="ECO:0000313" key="1">
    <source>
        <dbReference type="EMBL" id="CUH45398.1"/>
    </source>
</evidence>
<gene>
    <name evidence="1" type="ORF">RUM4293_04312</name>
</gene>
<dbReference type="Gene3D" id="2.40.50.870">
    <property type="entry name" value="Protein of unknown function (DUF3299)"/>
    <property type="match status" value="1"/>
</dbReference>
<protein>
    <recommendedName>
        <fullName evidence="3">DUF3299 domain-containing protein</fullName>
    </recommendedName>
</protein>
<sequence>MHTTKMRDAGKALSPHVLQGEKIALSALESVGIDGAAKVTDLAAFGKMMESSRNDLNTSLLGQSIEISGFVLPLNLTDTKITEFVLVPFAGACVHTPPPSRNQMIVVNYPEGFLVNGLFHAVAVSGQLARGGTVRSVGFSDGVSSLDIGYQMDAVSVDPL</sequence>
<reference evidence="2" key="1">
    <citation type="submission" date="2015-09" db="EMBL/GenBank/DDBJ databases">
        <authorList>
            <person name="Rodrigo-Torres L."/>
            <person name="Arahal D.R."/>
        </authorList>
    </citation>
    <scope>NUCLEOTIDE SEQUENCE [LARGE SCALE GENOMIC DNA]</scope>
    <source>
        <strain evidence="2">CECT 4293</strain>
    </source>
</reference>
<accession>A0A0P1E9N7</accession>